<keyword evidence="6" id="KW-0679">Respiratory chain</keyword>
<evidence type="ECO:0000256" key="12">
    <source>
        <dbReference type="ARBA" id="ARBA00023027"/>
    </source>
</evidence>
<dbReference type="GO" id="GO:0015990">
    <property type="term" value="P:electron transport coupled proton transport"/>
    <property type="evidence" value="ECO:0007669"/>
    <property type="project" value="TreeGrafter"/>
</dbReference>
<dbReference type="InterPro" id="IPR010934">
    <property type="entry name" value="NADH_DH_su5_C"/>
</dbReference>
<evidence type="ECO:0000256" key="2">
    <source>
        <dbReference type="ARBA" id="ARBA00004448"/>
    </source>
</evidence>
<comment type="subcellular location">
    <subcellularLocation>
        <location evidence="2">Mitochondrion inner membrane</location>
        <topology evidence="2">Multi-pass membrane protein</topology>
    </subcellularLocation>
</comment>
<dbReference type="InterPro" id="IPR001750">
    <property type="entry name" value="ND/Mrp_TM"/>
</dbReference>
<dbReference type="PANTHER" id="PTHR42829">
    <property type="entry name" value="NADH-UBIQUINONE OXIDOREDUCTASE CHAIN 5"/>
    <property type="match status" value="1"/>
</dbReference>
<feature type="transmembrane region" description="Helical" evidence="18">
    <location>
        <begin position="143"/>
        <end position="161"/>
    </location>
</feature>
<keyword evidence="9" id="KW-1278">Translocase</keyword>
<evidence type="ECO:0000256" key="4">
    <source>
        <dbReference type="ARBA" id="ARBA00021096"/>
    </source>
</evidence>
<evidence type="ECO:0000256" key="16">
    <source>
        <dbReference type="ARBA" id="ARBA00031027"/>
    </source>
</evidence>
<evidence type="ECO:0000259" key="19">
    <source>
        <dbReference type="Pfam" id="PF00361"/>
    </source>
</evidence>
<dbReference type="Pfam" id="PF06455">
    <property type="entry name" value="NADH5_C"/>
    <property type="match status" value="1"/>
</dbReference>
<evidence type="ECO:0000256" key="7">
    <source>
        <dbReference type="ARBA" id="ARBA00022692"/>
    </source>
</evidence>
<dbReference type="InterPro" id="IPR003945">
    <property type="entry name" value="NU5C-like"/>
</dbReference>
<evidence type="ECO:0000256" key="10">
    <source>
        <dbReference type="ARBA" id="ARBA00022982"/>
    </source>
</evidence>
<evidence type="ECO:0000259" key="20">
    <source>
        <dbReference type="Pfam" id="PF06455"/>
    </source>
</evidence>
<feature type="transmembrane region" description="Helical" evidence="18">
    <location>
        <begin position="300"/>
        <end position="326"/>
    </location>
</feature>
<feature type="transmembrane region" description="Helical" evidence="18">
    <location>
        <begin position="63"/>
        <end position="85"/>
    </location>
</feature>
<keyword evidence="15 18" id="KW-0472">Membrane</keyword>
<dbReference type="EC" id="7.1.1.2" evidence="3"/>
<comment type="function">
    <text evidence="1">Core subunit of the mitochondrial membrane respiratory chain NADH dehydrogenase (Complex I) that is believed to belong to the minimal assembly required for catalysis. Complex I functions in the transfer of electrons from NADH to the respiratory chain. The immediate electron acceptor for the enzyme is believed to be ubiquinone.</text>
</comment>
<evidence type="ECO:0000256" key="5">
    <source>
        <dbReference type="ARBA" id="ARBA00022448"/>
    </source>
</evidence>
<keyword evidence="7 18" id="KW-0812">Transmembrane</keyword>
<evidence type="ECO:0000256" key="1">
    <source>
        <dbReference type="ARBA" id="ARBA00003257"/>
    </source>
</evidence>
<keyword evidence="11 18" id="KW-1133">Transmembrane helix</keyword>
<dbReference type="AlphaFoldDB" id="A9X309"/>
<dbReference type="GO" id="GO:0003954">
    <property type="term" value="F:NADH dehydrogenase activity"/>
    <property type="evidence" value="ECO:0007669"/>
    <property type="project" value="TreeGrafter"/>
</dbReference>
<proteinExistence type="predicted"/>
<evidence type="ECO:0000256" key="14">
    <source>
        <dbReference type="ARBA" id="ARBA00023128"/>
    </source>
</evidence>
<dbReference type="EMBL" id="DQ181374">
    <property type="protein sequence ID" value="ABB92100.1"/>
    <property type="molecule type" value="Genomic_DNA"/>
</dbReference>
<evidence type="ECO:0000256" key="8">
    <source>
        <dbReference type="ARBA" id="ARBA00022792"/>
    </source>
</evidence>
<evidence type="ECO:0000256" key="9">
    <source>
        <dbReference type="ARBA" id="ARBA00022967"/>
    </source>
</evidence>
<keyword evidence="13" id="KW-0830">Ubiquinone</keyword>
<evidence type="ECO:0000313" key="21">
    <source>
        <dbReference type="EMBL" id="ABB92100.1"/>
    </source>
</evidence>
<keyword evidence="5" id="KW-0813">Transport</keyword>
<evidence type="ECO:0000256" key="17">
    <source>
        <dbReference type="ARBA" id="ARBA00049551"/>
    </source>
</evidence>
<feature type="domain" description="NADH:quinone oxidoreductase/Mrp antiporter transmembrane" evidence="19">
    <location>
        <begin position="8"/>
        <end position="134"/>
    </location>
</feature>
<evidence type="ECO:0000256" key="6">
    <source>
        <dbReference type="ARBA" id="ARBA00022660"/>
    </source>
</evidence>
<feature type="transmembrane region" description="Helical" evidence="18">
    <location>
        <begin position="105"/>
        <end position="123"/>
    </location>
</feature>
<evidence type="ECO:0000256" key="3">
    <source>
        <dbReference type="ARBA" id="ARBA00012944"/>
    </source>
</evidence>
<dbReference type="GO" id="GO:0008137">
    <property type="term" value="F:NADH dehydrogenase (ubiquinone) activity"/>
    <property type="evidence" value="ECO:0007669"/>
    <property type="project" value="UniProtKB-EC"/>
</dbReference>
<feature type="transmembrane region" description="Helical" evidence="18">
    <location>
        <begin position="220"/>
        <end position="240"/>
    </location>
</feature>
<geneLocation type="mitochondrion" evidence="21"/>
<name>A9X309_9COLE</name>
<reference evidence="21" key="1">
    <citation type="submission" date="2005-08" db="EMBL/GenBank/DDBJ databases">
        <title>Neoteny in the family Lycidae (Insecta: Coleoptera): a case of multiple origin.</title>
        <authorList>
            <person name="Bocak L."/>
            <person name="Bocakova M."/>
            <person name="Vogler A.P."/>
        </authorList>
    </citation>
    <scope>NUCLEOTIDE SEQUENCE</scope>
</reference>
<keyword evidence="10" id="KW-0249">Electron transport</keyword>
<evidence type="ECO:0000256" key="13">
    <source>
        <dbReference type="ARBA" id="ARBA00023075"/>
    </source>
</evidence>
<dbReference type="PANTHER" id="PTHR42829:SF2">
    <property type="entry name" value="NADH-UBIQUINONE OXIDOREDUCTASE CHAIN 5"/>
    <property type="match status" value="1"/>
</dbReference>
<evidence type="ECO:0000256" key="18">
    <source>
        <dbReference type="SAM" id="Phobius"/>
    </source>
</evidence>
<keyword evidence="14 21" id="KW-0496">Mitochondrion</keyword>
<evidence type="ECO:0000256" key="15">
    <source>
        <dbReference type="ARBA" id="ARBA00023136"/>
    </source>
</evidence>
<dbReference type="Pfam" id="PF00361">
    <property type="entry name" value="Proton_antipo_M"/>
    <property type="match status" value="1"/>
</dbReference>
<dbReference type="GO" id="GO:0005743">
    <property type="term" value="C:mitochondrial inner membrane"/>
    <property type="evidence" value="ECO:0007669"/>
    <property type="project" value="UniProtKB-SubCell"/>
</dbReference>
<keyword evidence="12" id="KW-0520">NAD</keyword>
<accession>A9X309</accession>
<organism evidence="21">
    <name type="scientific">Alyculus kurbatovi</name>
    <dbReference type="NCBI Taxonomy" id="343747"/>
    <lineage>
        <taxon>Eukaryota</taxon>
        <taxon>Metazoa</taxon>
        <taxon>Ecdysozoa</taxon>
        <taxon>Arthropoda</taxon>
        <taxon>Hexapoda</taxon>
        <taxon>Insecta</taxon>
        <taxon>Pterygota</taxon>
        <taxon>Neoptera</taxon>
        <taxon>Endopterygota</taxon>
        <taxon>Coleoptera</taxon>
        <taxon>Polyphaga</taxon>
        <taxon>Elateriformia</taxon>
        <taxon>Elateroidea</taxon>
        <taxon>Lycidae</taxon>
        <taxon>Leptolycinae</taxon>
        <taxon>Alyculus</taxon>
    </lineage>
</organism>
<feature type="transmembrane region" description="Helical" evidence="18">
    <location>
        <begin position="193"/>
        <end position="214"/>
    </location>
</feature>
<keyword evidence="8" id="KW-0999">Mitochondrion inner membrane</keyword>
<evidence type="ECO:0000256" key="11">
    <source>
        <dbReference type="ARBA" id="ARBA00022989"/>
    </source>
</evidence>
<feature type="transmembrane region" description="Helical" evidence="18">
    <location>
        <begin position="252"/>
        <end position="280"/>
    </location>
</feature>
<feature type="domain" description="NADH dehydrogenase subunit 5 C-terminal" evidence="20">
    <location>
        <begin position="159"/>
        <end position="336"/>
    </location>
</feature>
<feature type="non-terminal residue" evidence="21">
    <location>
        <position position="1"/>
    </location>
</feature>
<comment type="catalytic activity">
    <reaction evidence="17">
        <text>a ubiquinone + NADH + 5 H(+)(in) = a ubiquinol + NAD(+) + 4 H(+)(out)</text>
        <dbReference type="Rhea" id="RHEA:29091"/>
        <dbReference type="Rhea" id="RHEA-COMP:9565"/>
        <dbReference type="Rhea" id="RHEA-COMP:9566"/>
        <dbReference type="ChEBI" id="CHEBI:15378"/>
        <dbReference type="ChEBI" id="CHEBI:16389"/>
        <dbReference type="ChEBI" id="CHEBI:17976"/>
        <dbReference type="ChEBI" id="CHEBI:57540"/>
        <dbReference type="ChEBI" id="CHEBI:57945"/>
        <dbReference type="EC" id="7.1.1.2"/>
    </reaction>
</comment>
<protein>
    <recommendedName>
        <fullName evidence="4">NADH-ubiquinone oxidoreductase chain 5</fullName>
        <ecNumber evidence="3">7.1.1.2</ecNumber>
    </recommendedName>
    <alternativeName>
        <fullName evidence="16">NADH dehydrogenase subunit 5</fullName>
    </alternativeName>
</protein>
<dbReference type="GO" id="GO:0042773">
    <property type="term" value="P:ATP synthesis coupled electron transport"/>
    <property type="evidence" value="ECO:0007669"/>
    <property type="project" value="InterPro"/>
</dbReference>
<sequence>RYSELFLMNFSKFLLFISSITMLISGLMASFEFNLKKIIAYSTMSQLGFMISIMSLGDNLLSFFHLLIHAMFKSLIFLCAGLLIFKMNGCLDIRLISSIMNYIPLLSTIFVFSMFALCGLPFLSGFYSKDLIIDFFNMSFYSMYIYMIMYLSIGFTIFYSFRMFYYLMILKSFYFSFLNKYNFEKNMNMSMKFMIYFSVFFGSLMFWLIFPIPYYICIPFFQKFMVLLLMIIGFLISIFFEKNFYKFMKNKIFQFNYFLIFMLNMKILLTFKLILMNLFISEKLYDYLDQGWIEYFLEKNIMNLLIMMISFFQRFFVNNMIIYYFMMMSWIMFFFL</sequence>
<feature type="transmembrane region" description="Helical" evidence="18">
    <location>
        <begin position="13"/>
        <end position="31"/>
    </location>
</feature>